<organism evidence="2 3">
    <name type="scientific">Caballeronia temeraria</name>
    <dbReference type="NCBI Taxonomy" id="1777137"/>
    <lineage>
        <taxon>Bacteria</taxon>
        <taxon>Pseudomonadati</taxon>
        <taxon>Pseudomonadota</taxon>
        <taxon>Betaproteobacteria</taxon>
        <taxon>Burkholderiales</taxon>
        <taxon>Burkholderiaceae</taxon>
        <taxon>Caballeronia</taxon>
    </lineage>
</organism>
<name>A0A158D053_9BURK</name>
<gene>
    <name evidence="2" type="ORF">AWB76_06266</name>
</gene>
<dbReference type="Pfam" id="PF13986">
    <property type="entry name" value="DUF4224"/>
    <property type="match status" value="1"/>
</dbReference>
<sequence length="78" mass="8799">MSDTFLSPEEVAELTGVKVGRRGKTREELQAEWLRCSGIPFWTNARGKPIIARAAIEGRSKSEDLPKKKWQPRMMIAG</sequence>
<evidence type="ECO:0000313" key="3">
    <source>
        <dbReference type="Proteomes" id="UP000054624"/>
    </source>
</evidence>
<reference evidence="3" key="1">
    <citation type="submission" date="2016-01" db="EMBL/GenBank/DDBJ databases">
        <authorList>
            <person name="Peeters Charlotte."/>
        </authorList>
    </citation>
    <scope>NUCLEOTIDE SEQUENCE [LARGE SCALE GENOMIC DNA]</scope>
</reference>
<keyword evidence="3" id="KW-1185">Reference proteome</keyword>
<dbReference type="AlphaFoldDB" id="A0A158D053"/>
<dbReference type="EMBL" id="FCOI02000031">
    <property type="protein sequence ID" value="SAK88015.1"/>
    <property type="molecule type" value="Genomic_DNA"/>
</dbReference>
<dbReference type="Proteomes" id="UP000054624">
    <property type="component" value="Unassembled WGS sequence"/>
</dbReference>
<protein>
    <recommendedName>
        <fullName evidence="1">DUF4224 domain-containing protein</fullName>
    </recommendedName>
</protein>
<evidence type="ECO:0000313" key="2">
    <source>
        <dbReference type="EMBL" id="SAK88015.1"/>
    </source>
</evidence>
<proteinExistence type="predicted"/>
<dbReference type="InterPro" id="IPR025319">
    <property type="entry name" value="DUF4224"/>
</dbReference>
<accession>A0A158D053</accession>
<dbReference type="STRING" id="1777137.AWB76_06266"/>
<evidence type="ECO:0000259" key="1">
    <source>
        <dbReference type="Pfam" id="PF13986"/>
    </source>
</evidence>
<feature type="domain" description="DUF4224" evidence="1">
    <location>
        <begin position="5"/>
        <end position="56"/>
    </location>
</feature>